<dbReference type="RefSeq" id="YP_008318422.1">
    <property type="nucleotide sequence ID" value="NC_021856.1"/>
</dbReference>
<gene>
    <name evidence="1" type="primary">orf137</name>
</gene>
<reference evidence="1 2" key="1">
    <citation type="submission" date="2013-02" db="EMBL/GenBank/DDBJ databases">
        <title>phiNIT1 genome sequensing.</title>
        <authorList>
            <person name="Ozaki T."/>
            <person name="Kaneko J."/>
        </authorList>
    </citation>
    <scope>NUCLEOTIDE SEQUENCE [LARGE SCALE GENOMIC DNA]</scope>
    <source>
        <strain evidence="1">PhiNIT1</strain>
    </source>
</reference>
<dbReference type="GeneID" id="16511558"/>
<accession>S6B1P4</accession>
<proteinExistence type="predicted"/>
<dbReference type="Gene3D" id="1.10.10.10">
    <property type="entry name" value="Winged helix-like DNA-binding domain superfamily/Winged helix DNA-binding domain"/>
    <property type="match status" value="1"/>
</dbReference>
<keyword evidence="2" id="KW-1185">Reference proteome</keyword>
<sequence length="137" mass="15130">MSKRGNKELAIELLGSTQMSYQQISKETGVSRSTVAYMAKKYRPEHLLNSIGRKPKEELGVPNIQIDLSEEPQSVSVPLPDSIPVRRSNEGVVVSFNLSVEEQAVPKETAVNRLEGVLQVLKTLPGDQVSLSMKLEQ</sequence>
<dbReference type="EMBL" id="AP013029">
    <property type="protein sequence ID" value="BAN59654.1"/>
    <property type="molecule type" value="Genomic_DNA"/>
</dbReference>
<evidence type="ECO:0000313" key="2">
    <source>
        <dbReference type="Proteomes" id="UP000014701"/>
    </source>
</evidence>
<dbReference type="OrthoDB" id="31642at10239"/>
<organism evidence="1 2">
    <name type="scientific">Bacillus phage phiNIT1</name>
    <dbReference type="NCBI Taxonomy" id="207656"/>
    <lineage>
        <taxon>Viruses</taxon>
        <taxon>Duplodnaviria</taxon>
        <taxon>Heunggongvirae</taxon>
        <taxon>Uroviricota</taxon>
        <taxon>Caudoviricetes</taxon>
        <taxon>Herelleviridae</taxon>
        <taxon>Bastillevirinae</taxon>
        <taxon>Nitunavirus</taxon>
        <taxon>Nitunavirus NIT1</taxon>
    </lineage>
</organism>
<protein>
    <submittedName>
        <fullName evidence="1">Uncharacterized protein</fullName>
    </submittedName>
</protein>
<dbReference type="KEGG" id="vg:16511558"/>
<evidence type="ECO:0000313" key="1">
    <source>
        <dbReference type="EMBL" id="BAN59654.1"/>
    </source>
</evidence>
<dbReference type="InterPro" id="IPR036388">
    <property type="entry name" value="WH-like_DNA-bd_sf"/>
</dbReference>
<name>S6B1P4_9CAUD</name>
<dbReference type="Proteomes" id="UP000014701">
    <property type="component" value="Segment"/>
</dbReference>